<protein>
    <submittedName>
        <fullName evidence="1">Str. FM013</fullName>
    </submittedName>
</protein>
<dbReference type="AlphaFoldDB" id="A0A0G4PUH8"/>
<dbReference type="EMBL" id="HG793176">
    <property type="protein sequence ID" value="CRL30053.1"/>
    <property type="molecule type" value="Genomic_DNA"/>
</dbReference>
<organism evidence="1 2">
    <name type="scientific">Penicillium camemberti (strain FM 013)</name>
    <dbReference type="NCBI Taxonomy" id="1429867"/>
    <lineage>
        <taxon>Eukaryota</taxon>
        <taxon>Fungi</taxon>
        <taxon>Dikarya</taxon>
        <taxon>Ascomycota</taxon>
        <taxon>Pezizomycotina</taxon>
        <taxon>Eurotiomycetes</taxon>
        <taxon>Eurotiomycetidae</taxon>
        <taxon>Eurotiales</taxon>
        <taxon>Aspergillaceae</taxon>
        <taxon>Penicillium</taxon>
    </lineage>
</organism>
<dbReference type="Proteomes" id="UP000053732">
    <property type="component" value="Unassembled WGS sequence"/>
</dbReference>
<evidence type="ECO:0000313" key="2">
    <source>
        <dbReference type="Proteomes" id="UP000053732"/>
    </source>
</evidence>
<name>A0A0G4PUH8_PENC3</name>
<accession>A0A0G4PUH8</accession>
<sequence>MSWFLGTRLWISASKNSRCSASGCKLAHKIHEKNAIYDQAASEHLEHTISIRFNGVKFLRCQRCYGDRSSLYHHNHQQDPVEHPSAGVCSRKRTGCAAAKENCELLHISGRGISQVYELSAN</sequence>
<gene>
    <name evidence="1" type="ORF">PCAMFM013_S043g000048</name>
</gene>
<evidence type="ECO:0000313" key="1">
    <source>
        <dbReference type="EMBL" id="CRL30053.1"/>
    </source>
</evidence>
<keyword evidence="2" id="KW-1185">Reference proteome</keyword>
<reference evidence="1 2" key="1">
    <citation type="journal article" date="2014" name="Nat. Commun.">
        <title>Multiple recent horizontal transfers of a large genomic region in cheese making fungi.</title>
        <authorList>
            <person name="Cheeseman K."/>
            <person name="Ropars J."/>
            <person name="Renault P."/>
            <person name="Dupont J."/>
            <person name="Gouzy J."/>
            <person name="Branca A."/>
            <person name="Abraham A.L."/>
            <person name="Ceppi M."/>
            <person name="Conseiller E."/>
            <person name="Debuchy R."/>
            <person name="Malagnac F."/>
            <person name="Goarin A."/>
            <person name="Silar P."/>
            <person name="Lacoste S."/>
            <person name="Sallet E."/>
            <person name="Bensimon A."/>
            <person name="Giraud T."/>
            <person name="Brygoo Y."/>
        </authorList>
    </citation>
    <scope>NUCLEOTIDE SEQUENCE [LARGE SCALE GENOMIC DNA]</scope>
    <source>
        <strain evidence="2">FM 013</strain>
    </source>
</reference>
<proteinExistence type="predicted"/>